<dbReference type="GO" id="GO:0016024">
    <property type="term" value="P:CDP-diacylglycerol biosynthetic process"/>
    <property type="evidence" value="ECO:0007669"/>
    <property type="project" value="UniProtKB-UniPathway"/>
</dbReference>
<name>A0A2S6MY54_RHOGL</name>
<dbReference type="UniPathway" id="UPA00557">
    <property type="reaction ID" value="UER00614"/>
</dbReference>
<feature type="transmembrane region" description="Helical" evidence="19">
    <location>
        <begin position="192"/>
        <end position="211"/>
    </location>
</feature>
<keyword evidence="13 19" id="KW-1133">Transmembrane helix</keyword>
<comment type="similarity">
    <text evidence="5 18">Belongs to the CDS family.</text>
</comment>
<feature type="transmembrane region" description="Helical" evidence="19">
    <location>
        <begin position="102"/>
        <end position="119"/>
    </location>
</feature>
<organism evidence="20 21">
    <name type="scientific">Rhodopila globiformis</name>
    <name type="common">Rhodopseudomonas globiformis</name>
    <dbReference type="NCBI Taxonomy" id="1071"/>
    <lineage>
        <taxon>Bacteria</taxon>
        <taxon>Pseudomonadati</taxon>
        <taxon>Pseudomonadota</taxon>
        <taxon>Alphaproteobacteria</taxon>
        <taxon>Acetobacterales</taxon>
        <taxon>Acetobacteraceae</taxon>
        <taxon>Rhodopila</taxon>
    </lineage>
</organism>
<dbReference type="InterPro" id="IPR000374">
    <property type="entry name" value="PC_trans"/>
</dbReference>
<keyword evidence="16" id="KW-0594">Phospholipid biosynthesis</keyword>
<evidence type="ECO:0000313" key="20">
    <source>
        <dbReference type="EMBL" id="PPQ27286.1"/>
    </source>
</evidence>
<evidence type="ECO:0000256" key="4">
    <source>
        <dbReference type="ARBA" id="ARBA00005189"/>
    </source>
</evidence>
<comment type="pathway">
    <text evidence="3 18">Phospholipid metabolism; CDP-diacylglycerol biosynthesis; CDP-diacylglycerol from sn-glycerol 3-phosphate: step 3/3.</text>
</comment>
<comment type="catalytic activity">
    <reaction evidence="1 18">
        <text>a 1,2-diacyl-sn-glycero-3-phosphate + CTP + H(+) = a CDP-1,2-diacyl-sn-glycerol + diphosphate</text>
        <dbReference type="Rhea" id="RHEA:16229"/>
        <dbReference type="ChEBI" id="CHEBI:15378"/>
        <dbReference type="ChEBI" id="CHEBI:33019"/>
        <dbReference type="ChEBI" id="CHEBI:37563"/>
        <dbReference type="ChEBI" id="CHEBI:58332"/>
        <dbReference type="ChEBI" id="CHEBI:58608"/>
        <dbReference type="EC" id="2.7.7.41"/>
    </reaction>
</comment>
<evidence type="ECO:0000256" key="2">
    <source>
        <dbReference type="ARBA" id="ARBA00004651"/>
    </source>
</evidence>
<evidence type="ECO:0000256" key="12">
    <source>
        <dbReference type="ARBA" id="ARBA00022695"/>
    </source>
</evidence>
<feature type="transmembrane region" description="Helical" evidence="19">
    <location>
        <begin position="126"/>
        <end position="146"/>
    </location>
</feature>
<keyword evidence="17" id="KW-1208">Phospholipid metabolism</keyword>
<dbReference type="GO" id="GO:0005886">
    <property type="term" value="C:plasma membrane"/>
    <property type="evidence" value="ECO:0007669"/>
    <property type="project" value="UniProtKB-SubCell"/>
</dbReference>
<keyword evidence="12 18" id="KW-0548">Nucleotidyltransferase</keyword>
<keyword evidence="21" id="KW-1185">Reference proteome</keyword>
<dbReference type="GO" id="GO:0004605">
    <property type="term" value="F:phosphatidate cytidylyltransferase activity"/>
    <property type="evidence" value="ECO:0007669"/>
    <property type="project" value="UniProtKB-EC"/>
</dbReference>
<evidence type="ECO:0000313" key="21">
    <source>
        <dbReference type="Proteomes" id="UP000239724"/>
    </source>
</evidence>
<dbReference type="Proteomes" id="UP000239724">
    <property type="component" value="Unassembled WGS sequence"/>
</dbReference>
<protein>
    <recommendedName>
        <fullName evidence="7 18">Phosphatidate cytidylyltransferase</fullName>
        <ecNumber evidence="6 18">2.7.7.41</ecNumber>
    </recommendedName>
</protein>
<comment type="subcellular location">
    <subcellularLocation>
        <location evidence="2">Cell membrane</location>
        <topology evidence="2">Multi-pass membrane protein</topology>
    </subcellularLocation>
</comment>
<gene>
    <name evidence="20" type="ORF">CCS01_27435</name>
</gene>
<dbReference type="PANTHER" id="PTHR46382:SF1">
    <property type="entry name" value="PHOSPHATIDATE CYTIDYLYLTRANSFERASE"/>
    <property type="match status" value="1"/>
</dbReference>
<feature type="transmembrane region" description="Helical" evidence="19">
    <location>
        <begin position="265"/>
        <end position="287"/>
    </location>
</feature>
<evidence type="ECO:0000256" key="6">
    <source>
        <dbReference type="ARBA" id="ARBA00012487"/>
    </source>
</evidence>
<keyword evidence="10 18" id="KW-0808">Transferase</keyword>
<dbReference type="AlphaFoldDB" id="A0A2S6MY54"/>
<evidence type="ECO:0000256" key="18">
    <source>
        <dbReference type="RuleBase" id="RU003938"/>
    </source>
</evidence>
<evidence type="ECO:0000256" key="16">
    <source>
        <dbReference type="ARBA" id="ARBA00023209"/>
    </source>
</evidence>
<proteinExistence type="inferred from homology"/>
<evidence type="ECO:0000256" key="11">
    <source>
        <dbReference type="ARBA" id="ARBA00022692"/>
    </source>
</evidence>
<feature type="transmembrane region" description="Helical" evidence="19">
    <location>
        <begin position="37"/>
        <end position="66"/>
    </location>
</feature>
<keyword evidence="15 19" id="KW-0472">Membrane</keyword>
<evidence type="ECO:0000256" key="3">
    <source>
        <dbReference type="ARBA" id="ARBA00005119"/>
    </source>
</evidence>
<dbReference type="PANTHER" id="PTHR46382">
    <property type="entry name" value="PHOSPHATIDATE CYTIDYLYLTRANSFERASE"/>
    <property type="match status" value="1"/>
</dbReference>
<evidence type="ECO:0000256" key="17">
    <source>
        <dbReference type="ARBA" id="ARBA00023264"/>
    </source>
</evidence>
<evidence type="ECO:0000256" key="5">
    <source>
        <dbReference type="ARBA" id="ARBA00010185"/>
    </source>
</evidence>
<keyword evidence="11 18" id="KW-0812">Transmembrane</keyword>
<evidence type="ECO:0000256" key="15">
    <source>
        <dbReference type="ARBA" id="ARBA00023136"/>
    </source>
</evidence>
<comment type="pathway">
    <text evidence="4">Lipid metabolism.</text>
</comment>
<evidence type="ECO:0000256" key="10">
    <source>
        <dbReference type="ARBA" id="ARBA00022679"/>
    </source>
</evidence>
<evidence type="ECO:0000256" key="8">
    <source>
        <dbReference type="ARBA" id="ARBA00022475"/>
    </source>
</evidence>
<reference evidence="20 21" key="1">
    <citation type="journal article" date="2018" name="Arch. Microbiol.">
        <title>New insights into the metabolic potential of the phototrophic purple bacterium Rhodopila globiformis DSM 161(T) from its draft genome sequence and evidence for a vanadium-dependent nitrogenase.</title>
        <authorList>
            <person name="Imhoff J.F."/>
            <person name="Rahn T."/>
            <person name="Kunzel S."/>
            <person name="Neulinger S.C."/>
        </authorList>
    </citation>
    <scope>NUCLEOTIDE SEQUENCE [LARGE SCALE GENOMIC DNA]</scope>
    <source>
        <strain evidence="20 21">DSM 161</strain>
    </source>
</reference>
<evidence type="ECO:0000256" key="13">
    <source>
        <dbReference type="ARBA" id="ARBA00022989"/>
    </source>
</evidence>
<accession>A0A2S6MY54</accession>
<dbReference type="PROSITE" id="PS01315">
    <property type="entry name" value="CDS"/>
    <property type="match status" value="1"/>
</dbReference>
<evidence type="ECO:0000256" key="14">
    <source>
        <dbReference type="ARBA" id="ARBA00023098"/>
    </source>
</evidence>
<feature type="transmembrane region" description="Helical" evidence="19">
    <location>
        <begin position="152"/>
        <end position="171"/>
    </location>
</feature>
<evidence type="ECO:0000256" key="1">
    <source>
        <dbReference type="ARBA" id="ARBA00001698"/>
    </source>
</evidence>
<feature type="transmembrane region" description="Helical" evidence="19">
    <location>
        <begin position="78"/>
        <end position="96"/>
    </location>
</feature>
<keyword evidence="9" id="KW-0444">Lipid biosynthesis</keyword>
<dbReference type="EC" id="2.7.7.41" evidence="6 18"/>
<dbReference type="RefSeq" id="WP_104522016.1">
    <property type="nucleotide sequence ID" value="NZ_NHRY01000260.1"/>
</dbReference>
<keyword evidence="14" id="KW-0443">Lipid metabolism</keyword>
<comment type="caution">
    <text evidence="20">The sequence shown here is derived from an EMBL/GenBank/DDBJ whole genome shotgun (WGS) entry which is preliminary data.</text>
</comment>
<dbReference type="OrthoDB" id="9799199at2"/>
<evidence type="ECO:0000256" key="7">
    <source>
        <dbReference type="ARBA" id="ARBA00019373"/>
    </source>
</evidence>
<dbReference type="EMBL" id="NHRY01000260">
    <property type="protein sequence ID" value="PPQ27286.1"/>
    <property type="molecule type" value="Genomic_DNA"/>
</dbReference>
<evidence type="ECO:0000256" key="19">
    <source>
        <dbReference type="SAM" id="Phobius"/>
    </source>
</evidence>
<keyword evidence="8" id="KW-1003">Cell membrane</keyword>
<evidence type="ECO:0000256" key="9">
    <source>
        <dbReference type="ARBA" id="ARBA00022516"/>
    </source>
</evidence>
<sequence length="288" mass="29307">MNEIAGPPTVQHPPGLVTKSASARWSDLRLRILSAAILAPAALACIWFGGAAFTLLVAVITIGLAYEWIHLCERRTPLPAALIFLALPAAVVQAALGHAGGALALLAAATIAAAVYAGGISRAKPLAFGIPYLGLGSVALVWLRLLPETGRADVIILLLLVWASDIGAYLVGRTVGGPRLAPAISPGKTWSGAVGGLFAVVATGLIASAILGGTAPLRAAGFAALIGCVSQIGDLFESHLKRRFGVKDSGWLIPGHGGLLDRLDAVLFAAPLAGLLALILGAGVVIWQ</sequence>
<dbReference type="Pfam" id="PF01148">
    <property type="entry name" value="CTP_transf_1"/>
    <property type="match status" value="1"/>
</dbReference>